<dbReference type="PaxDb" id="190192-MK1417"/>
<dbReference type="InParanoid" id="Q8TVH2"/>
<accession>Q8TVH2</accession>
<dbReference type="EMBL" id="AE009439">
    <property type="protein sequence ID" value="AAM02630.1"/>
    <property type="molecule type" value="Genomic_DNA"/>
</dbReference>
<protein>
    <submittedName>
        <fullName evidence="1">Uncharacterized secreted protein</fullName>
    </submittedName>
</protein>
<dbReference type="AlphaFoldDB" id="Q8TVH2"/>
<evidence type="ECO:0000313" key="2">
    <source>
        <dbReference type="Proteomes" id="UP000001826"/>
    </source>
</evidence>
<organism evidence="1 2">
    <name type="scientific">Methanopyrus kandleri (strain AV19 / DSM 6324 / JCM 9639 / NBRC 100938)</name>
    <dbReference type="NCBI Taxonomy" id="190192"/>
    <lineage>
        <taxon>Archaea</taxon>
        <taxon>Methanobacteriati</taxon>
        <taxon>Methanobacteriota</taxon>
        <taxon>Methanomada group</taxon>
        <taxon>Methanopyri</taxon>
        <taxon>Methanopyrales</taxon>
        <taxon>Methanopyraceae</taxon>
        <taxon>Methanopyrus</taxon>
    </lineage>
</organism>
<dbReference type="HOGENOM" id="CLU_1029013_0_0_2"/>
<name>Q8TVH2_METKA</name>
<proteinExistence type="predicted"/>
<gene>
    <name evidence="1" type="ordered locus">MK1417</name>
</gene>
<dbReference type="InterPro" id="IPR009343">
    <property type="entry name" value="DUF1002"/>
</dbReference>
<sequence length="270" mass="29937">MRFVRKEITVVVVIAVIVLPAAGYYEVNYGRGSVERPVVTYGETTWRTELPTAVELFKEVGVDPTRFHRTIVTAEETNRVAAEVTGRRYTPSQIYSCATVTPYDEPPRRYQEVEGYRIYVGPEITVCKPETYAEALASIGAPPCCVTIRSPVRATGEAALAGVYKAMREAGVEITDRDARFSQAVLEAVKGAGDDPRRRAAAVTVVVVCVFRGADDPQKARDVQDEVENVYGVNLPPETAVHAAQAAKLAEEGAEYSWWWLFKRLLAYWI</sequence>
<dbReference type="Proteomes" id="UP000001826">
    <property type="component" value="Chromosome"/>
</dbReference>
<evidence type="ECO:0000313" key="1">
    <source>
        <dbReference type="EMBL" id="AAM02630.1"/>
    </source>
</evidence>
<dbReference type="Pfam" id="PF06207">
    <property type="entry name" value="DUF1002"/>
    <property type="match status" value="1"/>
</dbReference>
<dbReference type="STRING" id="190192.MK1417"/>
<dbReference type="EnsemblBacteria" id="AAM02630">
    <property type="protein sequence ID" value="AAM02630"/>
    <property type="gene ID" value="MK1417"/>
</dbReference>
<keyword evidence="2" id="KW-1185">Reference proteome</keyword>
<reference evidence="1 2" key="1">
    <citation type="journal article" date="2002" name="Proc. Natl. Acad. Sci. U.S.A.">
        <title>The complete genome of hyperthermophile Methanopyrus kandleri AV19 and monophyly of archaeal methanogens.</title>
        <authorList>
            <person name="Slesarev A.I."/>
            <person name="Mezhevaya K.V."/>
            <person name="Makarova K.S."/>
            <person name="Polushin N.N."/>
            <person name="Shcherbinina O.V."/>
            <person name="Shakhova V.V."/>
            <person name="Belova G.I."/>
            <person name="Aravind L."/>
            <person name="Natale D.A."/>
            <person name="Rogozin I.B."/>
            <person name="Tatusov R.L."/>
            <person name="Wolf Y.I."/>
            <person name="Stetter K.O."/>
            <person name="Malykh A.G."/>
            <person name="Koonin E.V."/>
            <person name="Kozyavkin S.A."/>
        </authorList>
    </citation>
    <scope>NUCLEOTIDE SEQUENCE [LARGE SCALE GENOMIC DNA]</scope>
    <source>
        <strain evidence="2">AV19 / DSM 6324 / JCM 9639 / NBRC 100938</strain>
    </source>
</reference>
<dbReference type="KEGG" id="mka:MK1417"/>